<dbReference type="Proteomes" id="UP000318478">
    <property type="component" value="Unassembled WGS sequence"/>
</dbReference>
<evidence type="ECO:0000313" key="3">
    <source>
        <dbReference type="EMBL" id="TWT73480.1"/>
    </source>
</evidence>
<name>A0A5C5YDQ1_9BACT</name>
<proteinExistence type="predicted"/>
<gene>
    <name evidence="3" type="ORF">Pla123a_38160</name>
</gene>
<feature type="domain" description="Ice-binding protein C-terminal" evidence="2">
    <location>
        <begin position="268"/>
        <end position="291"/>
    </location>
</feature>
<protein>
    <recommendedName>
        <fullName evidence="2">Ice-binding protein C-terminal domain-containing protein</fullName>
    </recommendedName>
</protein>
<reference evidence="3 4" key="1">
    <citation type="submission" date="2019-02" db="EMBL/GenBank/DDBJ databases">
        <title>Deep-cultivation of Planctomycetes and their phenomic and genomic characterization uncovers novel biology.</title>
        <authorList>
            <person name="Wiegand S."/>
            <person name="Jogler M."/>
            <person name="Boedeker C."/>
            <person name="Pinto D."/>
            <person name="Vollmers J."/>
            <person name="Rivas-Marin E."/>
            <person name="Kohn T."/>
            <person name="Peeters S.H."/>
            <person name="Heuer A."/>
            <person name="Rast P."/>
            <person name="Oberbeckmann S."/>
            <person name="Bunk B."/>
            <person name="Jeske O."/>
            <person name="Meyerdierks A."/>
            <person name="Storesund J.E."/>
            <person name="Kallscheuer N."/>
            <person name="Luecker S."/>
            <person name="Lage O.M."/>
            <person name="Pohl T."/>
            <person name="Merkel B.J."/>
            <person name="Hornburger P."/>
            <person name="Mueller R.-W."/>
            <person name="Bruemmer F."/>
            <person name="Labrenz M."/>
            <person name="Spormann A.M."/>
            <person name="Op Den Camp H."/>
            <person name="Overmann J."/>
            <person name="Amann R."/>
            <person name="Jetten M.S.M."/>
            <person name="Mascher T."/>
            <person name="Medema M.H."/>
            <person name="Devos D.P."/>
            <person name="Kaster A.-K."/>
            <person name="Ovreas L."/>
            <person name="Rohde M."/>
            <person name="Galperin M.Y."/>
            <person name="Jogler C."/>
        </authorList>
    </citation>
    <scope>NUCLEOTIDE SEQUENCE [LARGE SCALE GENOMIC DNA]</scope>
    <source>
        <strain evidence="3 4">Pla123a</strain>
    </source>
</reference>
<evidence type="ECO:0000259" key="2">
    <source>
        <dbReference type="Pfam" id="PF07589"/>
    </source>
</evidence>
<dbReference type="Gene3D" id="2.60.40.2130">
    <property type="entry name" value="F-spondin domain"/>
    <property type="match status" value="1"/>
</dbReference>
<dbReference type="InterPro" id="IPR013424">
    <property type="entry name" value="Ice-binding_C"/>
</dbReference>
<dbReference type="AlphaFoldDB" id="A0A5C5YDQ1"/>
<dbReference type="InterPro" id="IPR009465">
    <property type="entry name" value="Spondin_N"/>
</dbReference>
<accession>A0A5C5YDQ1</accession>
<keyword evidence="1" id="KW-0732">Signal</keyword>
<dbReference type="InterPro" id="IPR038678">
    <property type="entry name" value="Spondin_N_sf"/>
</dbReference>
<dbReference type="NCBIfam" id="NF038123">
    <property type="entry name" value="NF038123_dom"/>
    <property type="match status" value="1"/>
</dbReference>
<feature type="signal peptide" evidence="1">
    <location>
        <begin position="1"/>
        <end position="20"/>
    </location>
</feature>
<comment type="caution">
    <text evidence="3">The sequence shown here is derived from an EMBL/GenBank/DDBJ whole genome shotgun (WGS) entry which is preliminary data.</text>
</comment>
<dbReference type="OrthoDB" id="264824at2"/>
<organism evidence="3 4">
    <name type="scientific">Posidoniimonas polymericola</name>
    <dbReference type="NCBI Taxonomy" id="2528002"/>
    <lineage>
        <taxon>Bacteria</taxon>
        <taxon>Pseudomonadati</taxon>
        <taxon>Planctomycetota</taxon>
        <taxon>Planctomycetia</taxon>
        <taxon>Pirellulales</taxon>
        <taxon>Lacipirellulaceae</taxon>
        <taxon>Posidoniimonas</taxon>
    </lineage>
</organism>
<dbReference type="RefSeq" id="WP_146589852.1">
    <property type="nucleotide sequence ID" value="NZ_SJPO01000010.1"/>
</dbReference>
<feature type="chain" id="PRO_5022880259" description="Ice-binding protein C-terminal domain-containing protein" evidence="1">
    <location>
        <begin position="21"/>
        <end position="291"/>
    </location>
</feature>
<dbReference type="EMBL" id="SJPO01000010">
    <property type="protein sequence ID" value="TWT73480.1"/>
    <property type="molecule type" value="Genomic_DNA"/>
</dbReference>
<sequence precursor="true">MLRTTLIALTLAASATAASAVDIRVTIESLAPAGGAVLTPVWVGFHDGSFDSYDGGLSAQPGLERLAEDGNTGPISADFLAGRTYVDGGVSGTFDNAQPAGQRVDGTIVSAGPGPLLPGQTTSQVFSIASDGANRYFSYASMVLPSNDYFVANGSPTAHDLMDLLDGSGSLSFVIGAPGTVNDAGTEEEDFDFAAPDLGGLNGLFPGAGFGGIAGQTGPDQGPADATTVVANVAGDPYANFLNNDGFDLTGLNFNELPVGIARVTLTAVPEPATVALAALTLAGVVGWRRR</sequence>
<keyword evidence="4" id="KW-1185">Reference proteome</keyword>
<evidence type="ECO:0000313" key="4">
    <source>
        <dbReference type="Proteomes" id="UP000318478"/>
    </source>
</evidence>
<evidence type="ECO:0000256" key="1">
    <source>
        <dbReference type="SAM" id="SignalP"/>
    </source>
</evidence>
<dbReference type="Pfam" id="PF07589">
    <property type="entry name" value="PEP-CTERM"/>
    <property type="match status" value="1"/>
</dbReference>